<organism evidence="2 3">
    <name type="scientific">Agromyces protaetiae</name>
    <dbReference type="NCBI Taxonomy" id="2509455"/>
    <lineage>
        <taxon>Bacteria</taxon>
        <taxon>Bacillati</taxon>
        <taxon>Actinomycetota</taxon>
        <taxon>Actinomycetes</taxon>
        <taxon>Micrococcales</taxon>
        <taxon>Microbacteriaceae</taxon>
        <taxon>Agromyces</taxon>
    </lineage>
</organism>
<gene>
    <name evidence="2" type="ORF">ET445_09625</name>
</gene>
<feature type="region of interest" description="Disordered" evidence="1">
    <location>
        <begin position="79"/>
        <end position="102"/>
    </location>
</feature>
<dbReference type="RefSeq" id="WP_129190944.1">
    <property type="nucleotide sequence ID" value="NZ_CP035491.1"/>
</dbReference>
<feature type="compositionally biased region" description="Basic residues" evidence="1">
    <location>
        <begin position="124"/>
        <end position="135"/>
    </location>
</feature>
<feature type="compositionally biased region" description="Basic and acidic residues" evidence="1">
    <location>
        <begin position="81"/>
        <end position="95"/>
    </location>
</feature>
<sequence>MDVLAVLAMIAFAGAFVGSSVLAGDGFALGRRAADLERRDPGRAEALRRAGLISDLRGSGLGDEAFGPVCSPSRRSALDVARVRSGDDDPRHETPAEAAPDLPVTVVALASGSHVAMPPAPWHPTKRRRRVRAKRPATSERTR</sequence>
<evidence type="ECO:0000256" key="1">
    <source>
        <dbReference type="SAM" id="MobiDB-lite"/>
    </source>
</evidence>
<dbReference type="KEGG" id="agf:ET445_09625"/>
<evidence type="ECO:0000313" key="3">
    <source>
        <dbReference type="Proteomes" id="UP000291259"/>
    </source>
</evidence>
<feature type="region of interest" description="Disordered" evidence="1">
    <location>
        <begin position="114"/>
        <end position="143"/>
    </location>
</feature>
<proteinExistence type="predicted"/>
<evidence type="ECO:0000313" key="2">
    <source>
        <dbReference type="EMBL" id="QAY73560.1"/>
    </source>
</evidence>
<dbReference type="OrthoDB" id="5004725at2"/>
<dbReference type="EMBL" id="CP035491">
    <property type="protein sequence ID" value="QAY73560.1"/>
    <property type="molecule type" value="Genomic_DNA"/>
</dbReference>
<protein>
    <submittedName>
        <fullName evidence="2">Uncharacterized protein</fullName>
    </submittedName>
</protein>
<name>A0A4P6FBD4_9MICO</name>
<reference evidence="2 3" key="1">
    <citation type="submission" date="2019-01" db="EMBL/GenBank/DDBJ databases">
        <title>Genome sequencing of strain FW100M-8.</title>
        <authorList>
            <person name="Heo J."/>
            <person name="Kim S.-J."/>
            <person name="Kim J.-S."/>
            <person name="Hong S.-B."/>
            <person name="Kwon S.-W."/>
        </authorList>
    </citation>
    <scope>NUCLEOTIDE SEQUENCE [LARGE SCALE GENOMIC DNA]</scope>
    <source>
        <strain evidence="2 3">FW100M-8</strain>
    </source>
</reference>
<keyword evidence="3" id="KW-1185">Reference proteome</keyword>
<accession>A0A4P6FBD4</accession>
<dbReference type="Proteomes" id="UP000291259">
    <property type="component" value="Chromosome"/>
</dbReference>
<dbReference type="AlphaFoldDB" id="A0A4P6FBD4"/>